<feature type="coiled-coil region" evidence="1">
    <location>
        <begin position="384"/>
        <end position="446"/>
    </location>
</feature>
<dbReference type="GO" id="GO:0005634">
    <property type="term" value="C:nucleus"/>
    <property type="evidence" value="ECO:0000318"/>
    <property type="project" value="GO_Central"/>
</dbReference>
<dbReference type="SUPFAM" id="SSF56112">
    <property type="entry name" value="Protein kinase-like (PK-like)"/>
    <property type="match status" value="1"/>
</dbReference>
<dbReference type="PANTHER" id="PTHR44305">
    <property type="entry name" value="SI:DKEY-192D15.2-RELATED"/>
    <property type="match status" value="1"/>
</dbReference>
<evidence type="ECO:0000313" key="4">
    <source>
        <dbReference type="Proteomes" id="UP000000600"/>
    </source>
</evidence>
<evidence type="ECO:0000259" key="2">
    <source>
        <dbReference type="PROSITE" id="PS50011"/>
    </source>
</evidence>
<dbReference type="EMBL" id="CT868096">
    <property type="protein sequence ID" value="CAK70885.1"/>
    <property type="molecule type" value="Genomic_DNA"/>
</dbReference>
<organism evidence="3 4">
    <name type="scientific">Paramecium tetraurelia</name>
    <dbReference type="NCBI Taxonomy" id="5888"/>
    <lineage>
        <taxon>Eukaryota</taxon>
        <taxon>Sar</taxon>
        <taxon>Alveolata</taxon>
        <taxon>Ciliophora</taxon>
        <taxon>Intramacronucleata</taxon>
        <taxon>Oligohymenophorea</taxon>
        <taxon>Peniculida</taxon>
        <taxon>Parameciidae</taxon>
        <taxon>Paramecium</taxon>
    </lineage>
</organism>
<dbReference type="PROSITE" id="PS50011">
    <property type="entry name" value="PROTEIN_KINASE_DOM"/>
    <property type="match status" value="1"/>
</dbReference>
<name>A0CJB8_PARTE</name>
<gene>
    <name evidence="3" type="ORF">GSPATT00000596001</name>
</gene>
<dbReference type="InterPro" id="IPR011009">
    <property type="entry name" value="Kinase-like_dom_sf"/>
</dbReference>
<dbReference type="KEGG" id="ptm:GSPATT00000596001"/>
<evidence type="ECO:0000313" key="3">
    <source>
        <dbReference type="EMBL" id="CAK70885.1"/>
    </source>
</evidence>
<dbReference type="InterPro" id="IPR000719">
    <property type="entry name" value="Prot_kinase_dom"/>
</dbReference>
<evidence type="ECO:0000256" key="1">
    <source>
        <dbReference type="SAM" id="Coils"/>
    </source>
</evidence>
<sequence>MGNQVYFAKTIDASIFNQQAPLNAQIQHLGGQFYQHIERVELYKLKNEVTKFPTIFEKRIANSTSAEQEGKLLNLHNQAQSLYHPNLIKYYGFCIDPQITTNLIISKWYYQALYKTSKNICAHHFQYKSLIPENNLWKLLYQIVQGLQFLESKQFWHLQIQPDAIYLDDNMQVRLIPMGVLRMMSGYSLVLNKQGQALLSPELIEQLRLKNINPVHDPSKSDVFSLGMTMLELMTLKSSFDCYSFDSNPPQLHDQTIEERLQESIMNGYSEDLIRLTKNMLHRDMNYRIGIRDVLNSKELNQNQHNQSDHFFPLKPTINMNPRQQNVIQQEQKPLIQPSIPAIVEQQIPPQNHTACFNPHLQQDSISHFQQSYSFREKTDEELLLREQQINRQLEQQLKQQQILLQQQYQQQQKQQQIIEEQQRQIFSLQQQIKQIANQLEESQIKPTEILSSQNQQDNLNYQINLLPTPPITYASPIKHTLNDFTENIEIQNRVNQVLAQSRQALSRYQN</sequence>
<dbReference type="PANTHER" id="PTHR44305:SF2">
    <property type="entry name" value="SI:DKEY-192D15.2"/>
    <property type="match status" value="1"/>
</dbReference>
<dbReference type="OMA" id="ETIWCIA"/>
<protein>
    <recommendedName>
        <fullName evidence="2">Protein kinase domain-containing protein</fullName>
    </recommendedName>
</protein>
<dbReference type="RefSeq" id="XP_001438282.1">
    <property type="nucleotide sequence ID" value="XM_001438245.1"/>
</dbReference>
<dbReference type="AlphaFoldDB" id="A0CJB8"/>
<accession>A0CJB8</accession>
<dbReference type="GeneID" id="5024068"/>
<dbReference type="InterPro" id="IPR053083">
    <property type="entry name" value="TF_kinase-domain_protein"/>
</dbReference>
<dbReference type="Pfam" id="PF00069">
    <property type="entry name" value="Pkinase"/>
    <property type="match status" value="1"/>
</dbReference>
<dbReference type="OrthoDB" id="290533at2759"/>
<dbReference type="GO" id="GO:0005524">
    <property type="term" value="F:ATP binding"/>
    <property type="evidence" value="ECO:0007669"/>
    <property type="project" value="InterPro"/>
</dbReference>
<proteinExistence type="predicted"/>
<dbReference type="Gene3D" id="1.10.510.10">
    <property type="entry name" value="Transferase(Phosphotransferase) domain 1"/>
    <property type="match status" value="1"/>
</dbReference>
<dbReference type="HOGENOM" id="CLU_536903_0_0_1"/>
<keyword evidence="1" id="KW-0175">Coiled coil</keyword>
<dbReference type="STRING" id="5888.A0CJB8"/>
<dbReference type="eggNOG" id="KOG0591">
    <property type="taxonomic scope" value="Eukaryota"/>
</dbReference>
<reference evidence="3 4" key="1">
    <citation type="journal article" date="2006" name="Nature">
        <title>Global trends of whole-genome duplications revealed by the ciliate Paramecium tetraurelia.</title>
        <authorList>
            <consortium name="Genoscope"/>
            <person name="Aury J.-M."/>
            <person name="Jaillon O."/>
            <person name="Duret L."/>
            <person name="Noel B."/>
            <person name="Jubin C."/>
            <person name="Porcel B.M."/>
            <person name="Segurens B."/>
            <person name="Daubin V."/>
            <person name="Anthouard V."/>
            <person name="Aiach N."/>
            <person name="Arnaiz O."/>
            <person name="Billaut A."/>
            <person name="Beisson J."/>
            <person name="Blanc I."/>
            <person name="Bouhouche K."/>
            <person name="Camara F."/>
            <person name="Duharcourt S."/>
            <person name="Guigo R."/>
            <person name="Gogendeau D."/>
            <person name="Katinka M."/>
            <person name="Keller A.-M."/>
            <person name="Kissmehl R."/>
            <person name="Klotz C."/>
            <person name="Koll F."/>
            <person name="Le Moue A."/>
            <person name="Lepere C."/>
            <person name="Malinsky S."/>
            <person name="Nowacki M."/>
            <person name="Nowak J.K."/>
            <person name="Plattner H."/>
            <person name="Poulain J."/>
            <person name="Ruiz F."/>
            <person name="Serrano V."/>
            <person name="Zagulski M."/>
            <person name="Dessen P."/>
            <person name="Betermier M."/>
            <person name="Weissenbach J."/>
            <person name="Scarpelli C."/>
            <person name="Schachter V."/>
            <person name="Sperling L."/>
            <person name="Meyer E."/>
            <person name="Cohen J."/>
            <person name="Wincker P."/>
        </authorList>
    </citation>
    <scope>NUCLEOTIDE SEQUENCE [LARGE SCALE GENOMIC DNA]</scope>
    <source>
        <strain evidence="3 4">Stock d4-2</strain>
    </source>
</reference>
<dbReference type="Proteomes" id="UP000000600">
    <property type="component" value="Unassembled WGS sequence"/>
</dbReference>
<keyword evidence="4" id="KW-1185">Reference proteome</keyword>
<dbReference type="SMART" id="SM00220">
    <property type="entry name" value="S_TKc"/>
    <property type="match status" value="1"/>
</dbReference>
<feature type="domain" description="Protein kinase" evidence="2">
    <location>
        <begin position="1"/>
        <end position="312"/>
    </location>
</feature>
<dbReference type="GO" id="GO:0004674">
    <property type="term" value="F:protein serine/threonine kinase activity"/>
    <property type="evidence" value="ECO:0000318"/>
    <property type="project" value="GO_Central"/>
</dbReference>
<dbReference type="InParanoid" id="A0CJB8"/>